<dbReference type="Pfam" id="PF00008">
    <property type="entry name" value="EGF"/>
    <property type="match status" value="1"/>
</dbReference>
<dbReference type="SUPFAM" id="SSF57196">
    <property type="entry name" value="EGF/Laminin"/>
    <property type="match status" value="1"/>
</dbReference>
<dbReference type="Gene3D" id="2.60.40.60">
    <property type="entry name" value="Cadherins"/>
    <property type="match status" value="5"/>
</dbReference>
<organism evidence="21 22">
    <name type="scientific">Orchesella cincta</name>
    <name type="common">Springtail</name>
    <name type="synonym">Podura cincta</name>
    <dbReference type="NCBI Taxonomy" id="48709"/>
    <lineage>
        <taxon>Eukaryota</taxon>
        <taxon>Metazoa</taxon>
        <taxon>Ecdysozoa</taxon>
        <taxon>Arthropoda</taxon>
        <taxon>Hexapoda</taxon>
        <taxon>Collembola</taxon>
        <taxon>Entomobryomorpha</taxon>
        <taxon>Entomobryoidea</taxon>
        <taxon>Orchesellidae</taxon>
        <taxon>Orchesellinae</taxon>
        <taxon>Orchesella</taxon>
    </lineage>
</organism>
<keyword evidence="8 15" id="KW-0130">Cell adhesion</keyword>
<evidence type="ECO:0000256" key="5">
    <source>
        <dbReference type="ARBA" id="ARBA00022723"/>
    </source>
</evidence>
<evidence type="ECO:0000256" key="3">
    <source>
        <dbReference type="ARBA" id="ARBA00022536"/>
    </source>
</evidence>
<dbReference type="GO" id="GO:0009887">
    <property type="term" value="P:animal organ morphogenesis"/>
    <property type="evidence" value="ECO:0007669"/>
    <property type="project" value="UniProtKB-ARBA"/>
</dbReference>
<evidence type="ECO:0000256" key="7">
    <source>
        <dbReference type="ARBA" id="ARBA00022837"/>
    </source>
</evidence>
<evidence type="ECO:0000256" key="10">
    <source>
        <dbReference type="ARBA" id="ARBA00023136"/>
    </source>
</evidence>
<dbReference type="Proteomes" id="UP000094527">
    <property type="component" value="Unassembled WGS sequence"/>
</dbReference>
<dbReference type="FunFam" id="2.60.40.60:FF:000039">
    <property type="entry name" value="FAT atypical cadherin 3"/>
    <property type="match status" value="1"/>
</dbReference>
<dbReference type="GO" id="GO:0007163">
    <property type="term" value="P:establishment or maintenance of cell polarity"/>
    <property type="evidence" value="ECO:0007669"/>
    <property type="project" value="UniProtKB-ARBA"/>
</dbReference>
<keyword evidence="9 17" id="KW-1133">Transmembrane helix</keyword>
<keyword evidence="22" id="KW-1185">Reference proteome</keyword>
<feature type="domain" description="Cadherin" evidence="20">
    <location>
        <begin position="8"/>
        <end position="123"/>
    </location>
</feature>
<dbReference type="SUPFAM" id="SSF49313">
    <property type="entry name" value="Cadherin-like"/>
    <property type="match status" value="6"/>
</dbReference>
<evidence type="ECO:0000256" key="12">
    <source>
        <dbReference type="ARBA" id="ARBA00023180"/>
    </source>
</evidence>
<keyword evidence="10 17" id="KW-0472">Membrane</keyword>
<evidence type="ECO:0000256" key="1">
    <source>
        <dbReference type="ARBA" id="ARBA00004251"/>
    </source>
</evidence>
<dbReference type="PROSITE" id="PS50025">
    <property type="entry name" value="LAM_G_DOMAIN"/>
    <property type="match status" value="2"/>
</dbReference>
<dbReference type="Gene3D" id="2.10.25.10">
    <property type="entry name" value="Laminin"/>
    <property type="match status" value="2"/>
</dbReference>
<comment type="caution">
    <text evidence="14">Lacks conserved residue(s) required for the propagation of feature annotation.</text>
</comment>
<feature type="domain" description="EGF-like" evidence="19">
    <location>
        <begin position="1242"/>
        <end position="1269"/>
    </location>
</feature>
<feature type="domain" description="Cadherin" evidence="20">
    <location>
        <begin position="414"/>
        <end position="533"/>
    </location>
</feature>
<evidence type="ECO:0000256" key="13">
    <source>
        <dbReference type="PROSITE-ProRule" id="PRU00043"/>
    </source>
</evidence>
<proteinExistence type="predicted"/>
<evidence type="ECO:0000256" key="15">
    <source>
        <dbReference type="RuleBase" id="RU003318"/>
    </source>
</evidence>
<name>A0A1D2MDQ4_ORCCI</name>
<keyword evidence="6" id="KW-0677">Repeat</keyword>
<dbReference type="PANTHER" id="PTHR24027:SF438">
    <property type="entry name" value="CADHERIN 23"/>
    <property type="match status" value="1"/>
</dbReference>
<dbReference type="CDD" id="cd00110">
    <property type="entry name" value="LamG"/>
    <property type="match status" value="2"/>
</dbReference>
<dbReference type="InterPro" id="IPR001791">
    <property type="entry name" value="Laminin_G"/>
</dbReference>
<dbReference type="FunFam" id="2.60.40.60:FF:000182">
    <property type="entry name" value="Blast:Putative neural-cadherin 2"/>
    <property type="match status" value="1"/>
</dbReference>
<keyword evidence="5" id="KW-0479">Metal-binding</keyword>
<dbReference type="PROSITE" id="PS00232">
    <property type="entry name" value="CADHERIN_1"/>
    <property type="match status" value="2"/>
</dbReference>
<dbReference type="PROSITE" id="PS50268">
    <property type="entry name" value="CADHERIN_2"/>
    <property type="match status" value="5"/>
</dbReference>
<dbReference type="GO" id="GO:0016477">
    <property type="term" value="P:cell migration"/>
    <property type="evidence" value="ECO:0007669"/>
    <property type="project" value="TreeGrafter"/>
</dbReference>
<dbReference type="Gene3D" id="2.60.120.200">
    <property type="match status" value="2"/>
</dbReference>
<comment type="caution">
    <text evidence="21">The sequence shown here is derived from an EMBL/GenBank/DDBJ whole genome shotgun (WGS) entry which is preliminary data.</text>
</comment>
<dbReference type="GO" id="GO:0001736">
    <property type="term" value="P:establishment of planar polarity"/>
    <property type="evidence" value="ECO:0007669"/>
    <property type="project" value="UniProtKB-ARBA"/>
</dbReference>
<gene>
    <name evidence="21" type="ORF">Ocin01_15534</name>
</gene>
<dbReference type="InterPro" id="IPR000742">
    <property type="entry name" value="EGF"/>
</dbReference>
<evidence type="ECO:0000256" key="11">
    <source>
        <dbReference type="ARBA" id="ARBA00023157"/>
    </source>
</evidence>
<keyword evidence="4 15" id="KW-0812">Transmembrane</keyword>
<sequence>MLGPPVFDQGTYVTQITEEEDVNLPKNILKVTATDGDRDRPQNIVYFLTGQGIDPDNPANSKFDINRTTGEIYVLKPLDRDQPNGRAQWRFTVFAQDEGGEGLVGYSDVQVNLKDINDNAPMFPQGVYYGNVTENGTSETGVIKTAVCCLDREKTPDYSIQVVAIDGGGLKGTGTASIRVKDINDMPPHFTKDEWYTEVDETQGLTIPDAPILTVTVHDEDETNKFHYKVLENSGYGADKFTMVRNNDGTGSLKIVQPLDFEDPLQSQGFRFRIQVNDKGDDNDNDKYHVAYAWVKVGLRDINDNSPVFEKPNIEVSVYENAEVGKSLETFKATDPDQGGKSKVSFHIDRSSDRKRQFFIHQDGTVTIQRALDREDTPRHQVKILAVDDGVPPKTATATLTVIVQDINDNAPQFLKDYRPVLPEHQPPRKVVEVLATDDDDRSKGNGPPFTFRMDPNAADEIKASFKVEHDPKGANGDGMAIVSSLRLFDREQRKEFLVPIVIKDSGNPAMSGTSTLTVIIGDLNDNKMQPGSKEIFVYNYMGMNPDTEIGRVYVYDMDDWDLPDKKFYWKNRDAPHPRFYLDEDTGMITMKQETRPGNIAANVTVLVKDLPHDAVINHGSIRIAGISDEDFIRIWDYKTQSVVKSKYLKFKAKLAQILNTEESKIDIFSVMQKQARPPITDIRFSAHGSPYYKPVRLNGMVLLHREEIEKEVGINITMVGIDECLYENKNCEGSCTNSVDISPLPYTVNANKTSLVGVRIETIAECMCGARNFSEKDKDSCRKYECFNGGRCIEAKSGPMCKCPHGTDGPRCQITSRTFKNHDWAWYPSLEMCEESHLSLEFITKKEDGLLLYNGPMTEPELDEIVVQDFISLELDKGEPRLLLDFGSGTLELKIKTNGSLANGEWHRLDVFWDTEDVKMVVDLCKWARVNEADDGSPNVFDSSYCQAEGKIPPFNEYLNVNTPLQVGGIYVDHLDTNHYRWKYIPTQKSFDECFSGWMGPGCTIPTVPTTFKSQSYVKYALSFEPDRFTTLIQLRFRTREAHGELFRISDQHNREYGILEIKDSRLRFRFNLNSLKTEESTLWLSYVSVDDGQWHVVKVSRHGSVAMLELDGGEGRKYNETFKFHGHQWMLVDKQEGVYAGGKAEYTGHRSFEVYADYQKGCLDDIRLEGKHLPLPPALNGTQWGQATMSRNLGQGCPSNQPCTNVICPPPFECVDLWNEYECACGEGTEMSADEKNCVDKNECLDNPCLNGAVCSNREIPYRFYCEGQILTLSMGALAAILVCLLIILILVLVFVVYNRRREAQIKYPGPDDDVRENIINYDDEGGGEDDMTAFDITPLQIPIGAPGHEMMMPKMPYMMKMPDPQAMPPGEPNVGIFIDDHKRRADHDPNAPPFDDLRNYAYEGGGSTAGSLSSLASANLADIDAYTAATSAILHESTDDGEQDFDYLNSWGPRFQKLADMYGQGESDEDDQ</sequence>
<dbReference type="Pfam" id="PF02210">
    <property type="entry name" value="Laminin_G_2"/>
    <property type="match status" value="2"/>
</dbReference>
<dbReference type="InterPro" id="IPR020894">
    <property type="entry name" value="Cadherin_CS"/>
</dbReference>
<dbReference type="STRING" id="48709.A0A1D2MDQ4"/>
<evidence type="ECO:0000313" key="22">
    <source>
        <dbReference type="Proteomes" id="UP000094527"/>
    </source>
</evidence>
<dbReference type="OMA" id="EPWCAKV"/>
<dbReference type="PROSITE" id="PS00022">
    <property type="entry name" value="EGF_1"/>
    <property type="match status" value="1"/>
</dbReference>
<evidence type="ECO:0000256" key="14">
    <source>
        <dbReference type="PROSITE-ProRule" id="PRU00076"/>
    </source>
</evidence>
<evidence type="ECO:0000259" key="20">
    <source>
        <dbReference type="PROSITE" id="PS50268"/>
    </source>
</evidence>
<dbReference type="GO" id="GO:0045296">
    <property type="term" value="F:cadherin binding"/>
    <property type="evidence" value="ECO:0007669"/>
    <property type="project" value="TreeGrafter"/>
</dbReference>
<evidence type="ECO:0000256" key="2">
    <source>
        <dbReference type="ARBA" id="ARBA00022475"/>
    </source>
</evidence>
<evidence type="ECO:0000256" key="16">
    <source>
        <dbReference type="RuleBase" id="RU004357"/>
    </source>
</evidence>
<accession>A0A1D2MDQ4</accession>
<dbReference type="FunFam" id="2.60.120.200:FF:000040">
    <property type="entry name" value="neural-cadherin isoform X1"/>
    <property type="match status" value="1"/>
</dbReference>
<dbReference type="InterPro" id="IPR015919">
    <property type="entry name" value="Cadherin-like_sf"/>
</dbReference>
<dbReference type="InterPro" id="IPR002126">
    <property type="entry name" value="Cadherin-like_dom"/>
</dbReference>
<dbReference type="EMBL" id="LJIJ01001650">
    <property type="protein sequence ID" value="ODM91148.1"/>
    <property type="molecule type" value="Genomic_DNA"/>
</dbReference>
<dbReference type="InterPro" id="IPR013320">
    <property type="entry name" value="ConA-like_dom_sf"/>
</dbReference>
<dbReference type="InterPro" id="IPR000233">
    <property type="entry name" value="Cadherin_Y-type_LIR"/>
</dbReference>
<feature type="domain" description="Cadherin" evidence="20">
    <location>
        <begin position="310"/>
        <end position="414"/>
    </location>
</feature>
<evidence type="ECO:0000259" key="18">
    <source>
        <dbReference type="PROSITE" id="PS50025"/>
    </source>
</evidence>
<dbReference type="GO" id="GO:0007156">
    <property type="term" value="P:homophilic cell adhesion via plasma membrane adhesion molecules"/>
    <property type="evidence" value="ECO:0007669"/>
    <property type="project" value="InterPro"/>
</dbReference>
<keyword evidence="2" id="KW-1003">Cell membrane</keyword>
<dbReference type="SMART" id="SM00282">
    <property type="entry name" value="LamG"/>
    <property type="match status" value="2"/>
</dbReference>
<feature type="domain" description="Cadherin" evidence="20">
    <location>
        <begin position="150"/>
        <end position="190"/>
    </location>
</feature>
<dbReference type="SUPFAM" id="SSF49899">
    <property type="entry name" value="Concanavalin A-like lectins/glucanases"/>
    <property type="match status" value="2"/>
</dbReference>
<dbReference type="InterPro" id="IPR001881">
    <property type="entry name" value="EGF-like_Ca-bd_dom"/>
</dbReference>
<evidence type="ECO:0000256" key="8">
    <source>
        <dbReference type="ARBA" id="ARBA00022889"/>
    </source>
</evidence>
<dbReference type="GO" id="GO:0016342">
    <property type="term" value="C:catenin complex"/>
    <property type="evidence" value="ECO:0007669"/>
    <property type="project" value="TreeGrafter"/>
</dbReference>
<dbReference type="SMART" id="SM00112">
    <property type="entry name" value="CA"/>
    <property type="match status" value="5"/>
</dbReference>
<dbReference type="Pfam" id="PF24811">
    <property type="entry name" value="Ig_Shg"/>
    <property type="match status" value="1"/>
</dbReference>
<dbReference type="SMART" id="SM00179">
    <property type="entry name" value="EGF_CA"/>
    <property type="match status" value="3"/>
</dbReference>
<keyword evidence="12" id="KW-0325">Glycoprotein</keyword>
<dbReference type="FunFam" id="4.10.900.10:FF:000001">
    <property type="entry name" value="Cadherin 2"/>
    <property type="match status" value="1"/>
</dbReference>
<dbReference type="GO" id="GO:0048589">
    <property type="term" value="P:developmental growth"/>
    <property type="evidence" value="ECO:0007669"/>
    <property type="project" value="UniProtKB-ARBA"/>
</dbReference>
<dbReference type="InterPro" id="IPR039808">
    <property type="entry name" value="Cadherin"/>
</dbReference>
<feature type="domain" description="Laminin G" evidence="18">
    <location>
        <begin position="815"/>
        <end position="995"/>
    </location>
</feature>
<dbReference type="SMART" id="SM00181">
    <property type="entry name" value="EGF"/>
    <property type="match status" value="3"/>
</dbReference>
<evidence type="ECO:0000256" key="17">
    <source>
        <dbReference type="SAM" id="Phobius"/>
    </source>
</evidence>
<dbReference type="CDD" id="cd11304">
    <property type="entry name" value="Cadherin_repeat"/>
    <property type="match status" value="3"/>
</dbReference>
<dbReference type="FunFam" id="2.60.120.200:FF:000044">
    <property type="entry name" value="neural-cadherin isoform X1"/>
    <property type="match status" value="1"/>
</dbReference>
<evidence type="ECO:0000259" key="19">
    <source>
        <dbReference type="PROSITE" id="PS50026"/>
    </source>
</evidence>
<feature type="transmembrane region" description="Helical" evidence="17">
    <location>
        <begin position="1272"/>
        <end position="1300"/>
    </location>
</feature>
<evidence type="ECO:0000256" key="6">
    <source>
        <dbReference type="ARBA" id="ARBA00022737"/>
    </source>
</evidence>
<keyword evidence="3 14" id="KW-0245">EGF-like domain</keyword>
<dbReference type="GO" id="GO:0005509">
    <property type="term" value="F:calcium ion binding"/>
    <property type="evidence" value="ECO:0007669"/>
    <property type="project" value="UniProtKB-UniRule"/>
</dbReference>
<dbReference type="InterPro" id="IPR027397">
    <property type="entry name" value="Catenin-bd_sf"/>
</dbReference>
<dbReference type="FunFam" id="2.60.40.60:FF:000128">
    <property type="entry name" value="neural-cadherin isoform X2"/>
    <property type="match status" value="1"/>
</dbReference>
<feature type="domain" description="EGF-like" evidence="19">
    <location>
        <begin position="778"/>
        <end position="814"/>
    </location>
</feature>
<evidence type="ECO:0000256" key="9">
    <source>
        <dbReference type="ARBA" id="ARBA00022989"/>
    </source>
</evidence>
<dbReference type="Pfam" id="PF00028">
    <property type="entry name" value="Cadherin"/>
    <property type="match status" value="2"/>
</dbReference>
<dbReference type="GO" id="GO:0008013">
    <property type="term" value="F:beta-catenin binding"/>
    <property type="evidence" value="ECO:0007669"/>
    <property type="project" value="TreeGrafter"/>
</dbReference>
<dbReference type="CDD" id="cd00054">
    <property type="entry name" value="EGF_CA"/>
    <property type="match status" value="1"/>
</dbReference>
<dbReference type="InterPro" id="IPR056370">
    <property type="entry name" value="Shg-like_Ig-like"/>
</dbReference>
<evidence type="ECO:0000256" key="4">
    <source>
        <dbReference type="ARBA" id="ARBA00022692"/>
    </source>
</evidence>
<evidence type="ECO:0000313" key="21">
    <source>
        <dbReference type="EMBL" id="ODM91148.1"/>
    </source>
</evidence>
<dbReference type="Gene3D" id="4.10.900.10">
    <property type="entry name" value="TCF3-CBD (Catenin binding domain)"/>
    <property type="match status" value="1"/>
</dbReference>
<feature type="domain" description="Cadherin" evidence="20">
    <location>
        <begin position="212"/>
        <end position="309"/>
    </location>
</feature>
<keyword evidence="11 14" id="KW-1015">Disulfide bond</keyword>
<dbReference type="PRINTS" id="PR00205">
    <property type="entry name" value="CADHERIN"/>
</dbReference>
<dbReference type="OrthoDB" id="6079678at2759"/>
<feature type="domain" description="Laminin G" evidence="18">
    <location>
        <begin position="1008"/>
        <end position="1199"/>
    </location>
</feature>
<comment type="function">
    <text evidence="16">Cadherins are calcium-dependent cell adhesion proteins.</text>
</comment>
<comment type="subcellular location">
    <subcellularLocation>
        <location evidence="1 15">Cell membrane</location>
        <topology evidence="1 15">Single-pass type I membrane protein</topology>
    </subcellularLocation>
</comment>
<dbReference type="Pfam" id="PF01049">
    <property type="entry name" value="CADH_Y-type_LIR"/>
    <property type="match status" value="2"/>
</dbReference>
<reference evidence="21 22" key="1">
    <citation type="journal article" date="2016" name="Genome Biol. Evol.">
        <title>Gene Family Evolution Reflects Adaptation to Soil Environmental Stressors in the Genome of the Collembolan Orchesella cincta.</title>
        <authorList>
            <person name="Faddeeva-Vakhrusheva A."/>
            <person name="Derks M.F."/>
            <person name="Anvar S.Y."/>
            <person name="Agamennone V."/>
            <person name="Suring W."/>
            <person name="Smit S."/>
            <person name="van Straalen N.M."/>
            <person name="Roelofs D."/>
        </authorList>
    </citation>
    <scope>NUCLEOTIDE SEQUENCE [LARGE SCALE GENOMIC DNA]</scope>
    <source>
        <tissue evidence="21">Mixed pool</tissue>
    </source>
</reference>
<dbReference type="PROSITE" id="PS50026">
    <property type="entry name" value="EGF_3"/>
    <property type="match status" value="2"/>
</dbReference>
<dbReference type="PANTHER" id="PTHR24027">
    <property type="entry name" value="CADHERIN-23"/>
    <property type="match status" value="1"/>
</dbReference>
<feature type="disulfide bond" evidence="14">
    <location>
        <begin position="804"/>
        <end position="813"/>
    </location>
</feature>
<protein>
    <submittedName>
        <fullName evidence="21">Putative neural-cadherin 2</fullName>
    </submittedName>
</protein>
<keyword evidence="7 13" id="KW-0106">Calcium</keyword>